<feature type="signal peptide" evidence="1">
    <location>
        <begin position="1"/>
        <end position="27"/>
    </location>
</feature>
<name>A0A917R992_9ACTN</name>
<dbReference type="Proteomes" id="UP000645217">
    <property type="component" value="Unassembled WGS sequence"/>
</dbReference>
<dbReference type="EMBL" id="BMNT01000024">
    <property type="protein sequence ID" value="GGK96503.1"/>
    <property type="molecule type" value="Genomic_DNA"/>
</dbReference>
<evidence type="ECO:0000313" key="2">
    <source>
        <dbReference type="EMBL" id="GGK96503.1"/>
    </source>
</evidence>
<organism evidence="2 3">
    <name type="scientific">Sphaerisporangium melleum</name>
    <dbReference type="NCBI Taxonomy" id="321316"/>
    <lineage>
        <taxon>Bacteria</taxon>
        <taxon>Bacillati</taxon>
        <taxon>Actinomycetota</taxon>
        <taxon>Actinomycetes</taxon>
        <taxon>Streptosporangiales</taxon>
        <taxon>Streptosporangiaceae</taxon>
        <taxon>Sphaerisporangium</taxon>
    </lineage>
</organism>
<reference evidence="2" key="2">
    <citation type="submission" date="2020-09" db="EMBL/GenBank/DDBJ databases">
        <authorList>
            <person name="Sun Q."/>
            <person name="Ohkuma M."/>
        </authorList>
    </citation>
    <scope>NUCLEOTIDE SEQUENCE</scope>
    <source>
        <strain evidence="2">JCM 13064</strain>
    </source>
</reference>
<feature type="chain" id="PRO_5039299033" description="Secreted protein" evidence="1">
    <location>
        <begin position="28"/>
        <end position="161"/>
    </location>
</feature>
<dbReference type="AlphaFoldDB" id="A0A917R992"/>
<evidence type="ECO:0000313" key="3">
    <source>
        <dbReference type="Proteomes" id="UP000645217"/>
    </source>
</evidence>
<gene>
    <name evidence="2" type="ORF">GCM10007964_43400</name>
</gene>
<reference evidence="2" key="1">
    <citation type="journal article" date="2014" name="Int. J. Syst. Evol. Microbiol.">
        <title>Complete genome sequence of Corynebacterium casei LMG S-19264T (=DSM 44701T), isolated from a smear-ripened cheese.</title>
        <authorList>
            <consortium name="US DOE Joint Genome Institute (JGI-PGF)"/>
            <person name="Walter F."/>
            <person name="Albersmeier A."/>
            <person name="Kalinowski J."/>
            <person name="Ruckert C."/>
        </authorList>
    </citation>
    <scope>NUCLEOTIDE SEQUENCE</scope>
    <source>
        <strain evidence="2">JCM 13064</strain>
    </source>
</reference>
<protein>
    <recommendedName>
        <fullName evidence="4">Secreted protein</fullName>
    </recommendedName>
</protein>
<keyword evidence="1" id="KW-0732">Signal</keyword>
<keyword evidence="3" id="KW-1185">Reference proteome</keyword>
<evidence type="ECO:0008006" key="4">
    <source>
        <dbReference type="Google" id="ProtNLM"/>
    </source>
</evidence>
<accession>A0A917R992</accession>
<evidence type="ECO:0000256" key="1">
    <source>
        <dbReference type="SAM" id="SignalP"/>
    </source>
</evidence>
<proteinExistence type="predicted"/>
<sequence length="161" mass="18420">MRKLRTLLAGTAVAGSLVAGLAGTATAASADTAAATTTAGTAATAQAQSSKHYFGPIYSTYGRGEHRGDRSYVKGYWWYSKSEGRYYIDFDLFDRDQDRQYSYADFYYHDDEGWHRYKRFATYGHMGKRIWLDDDVDGFRFRVGEGGSRDYDWSTWYKYGF</sequence>
<dbReference type="RefSeq" id="WP_189164870.1">
    <property type="nucleotide sequence ID" value="NZ_BMNT01000024.1"/>
</dbReference>
<comment type="caution">
    <text evidence="2">The sequence shown here is derived from an EMBL/GenBank/DDBJ whole genome shotgun (WGS) entry which is preliminary data.</text>
</comment>